<dbReference type="Gene3D" id="3.40.1190.10">
    <property type="entry name" value="Mur-like, catalytic domain"/>
    <property type="match status" value="1"/>
</dbReference>
<feature type="binding site" evidence="2">
    <location>
        <position position="235"/>
    </location>
    <ligand>
        <name>Zn(2+)</name>
        <dbReference type="ChEBI" id="CHEBI:29105"/>
    </ligand>
</feature>
<dbReference type="PANTHER" id="PTHR23135">
    <property type="entry name" value="MUR LIGASE FAMILY MEMBER"/>
    <property type="match status" value="1"/>
</dbReference>
<evidence type="ECO:0000259" key="3">
    <source>
        <dbReference type="Pfam" id="PF08245"/>
    </source>
</evidence>
<comment type="subunit">
    <text evidence="2">Forms a heterodimer with GatD.</text>
</comment>
<dbReference type="InterPro" id="IPR036565">
    <property type="entry name" value="Mur-like_cat_sf"/>
</dbReference>
<sequence>MDRLRLILAVAAAKLIFLFCRITGSRGSATPGKYARALCPNVIALLAAKVKRGMIVVCGTNGKTTTNNLINATLVQAGYKTVCNNAGANMLNGIAAAFCKGAGLFGTLRADYACIEADEANLPLLFAQAKPDIIVVTNLFRDQLDRYGEIDLTAQLLKKAFDMAPEAKLILNADDPVTSVFGRGRGAAYYGVASDPHMLAVEEIRDGSNCQLCGAPLRYEYYLYGQIGRYHCPKCGYENPQADYRADGIRIENGILHFDVRHAGLTVHAESEVTGLYHVYNMLMAYAALDLLGVDHKSILSVLCAQKPEPGRMSRFGIGGKTVYLLLSKNPTGFNQSVTTLINDRREKDVLLVLNDKPQDGEDISWIWDVDFETMRKADAHHYSVTGTRRFDMYLRLKYAGYDTDTISVYDTTEEALAAMLESGRDLYYVLVNYTAMYPAYVALSRLEKEGR</sequence>
<gene>
    <name evidence="2" type="primary">murT</name>
    <name evidence="5" type="ORF">IAC74_03935</name>
</gene>
<proteinExistence type="inferred from homology"/>
<dbReference type="GO" id="GO:0008360">
    <property type="term" value="P:regulation of cell shape"/>
    <property type="evidence" value="ECO:0007669"/>
    <property type="project" value="UniProtKB-KW"/>
</dbReference>
<keyword evidence="2" id="KW-0573">Peptidoglycan synthesis</keyword>
<keyword evidence="2" id="KW-0067">ATP-binding</keyword>
<dbReference type="HAMAP" id="MF_02214">
    <property type="entry name" value="Lipid_II_synth_MurT"/>
    <property type="match status" value="1"/>
</dbReference>
<evidence type="ECO:0000256" key="1">
    <source>
        <dbReference type="ARBA" id="ARBA00004752"/>
    </source>
</evidence>
<keyword evidence="2" id="KW-0436">Ligase</keyword>
<keyword evidence="2" id="KW-0479">Metal-binding</keyword>
<dbReference type="Proteomes" id="UP000886743">
    <property type="component" value="Unassembled WGS sequence"/>
</dbReference>
<comment type="catalytic activity">
    <reaction evidence="2">
        <text>beta-D-GlcNAc-(1-&gt;4)-Mur2Ac(oyl-L-Ala-gamma-D-O-P-Glu-L-Lys-D-Ala-D-Ala)-di-trans,octa-cis-undecaprenyl diphosphate + NH4(+) = beta-D-GlcNAc-(1-&gt;4)-Mur2Ac(oyl-L-Ala-D-isoglutaminyl-L-Lys-D-Ala-D-Ala)-di-trans,octa-cis-undecaprenyl diphosphate + phosphate + H(+)</text>
        <dbReference type="Rhea" id="RHEA:57932"/>
        <dbReference type="ChEBI" id="CHEBI:15378"/>
        <dbReference type="ChEBI" id="CHEBI:28938"/>
        <dbReference type="ChEBI" id="CHEBI:43474"/>
        <dbReference type="ChEBI" id="CHEBI:62233"/>
        <dbReference type="ChEBI" id="CHEBI:143132"/>
    </reaction>
</comment>
<dbReference type="SUPFAM" id="SSF53623">
    <property type="entry name" value="MurD-like peptide ligases, catalytic domain"/>
    <property type="match status" value="1"/>
</dbReference>
<dbReference type="GO" id="GO:0140282">
    <property type="term" value="F:carbon-nitrogen ligase activity on lipid II"/>
    <property type="evidence" value="ECO:0007669"/>
    <property type="project" value="UniProtKB-UniRule"/>
</dbReference>
<reference evidence="5" key="2">
    <citation type="journal article" date="2021" name="PeerJ">
        <title>Extensive microbial diversity within the chicken gut microbiome revealed by metagenomics and culture.</title>
        <authorList>
            <person name="Gilroy R."/>
            <person name="Ravi A."/>
            <person name="Getino M."/>
            <person name="Pursley I."/>
            <person name="Horton D.L."/>
            <person name="Alikhan N.F."/>
            <person name="Baker D."/>
            <person name="Gharbi K."/>
            <person name="Hall N."/>
            <person name="Watson M."/>
            <person name="Adriaenssens E.M."/>
            <person name="Foster-Nyarko E."/>
            <person name="Jarju S."/>
            <person name="Secka A."/>
            <person name="Antonio M."/>
            <person name="Oren A."/>
            <person name="Chaudhuri R.R."/>
            <person name="La Ragione R."/>
            <person name="Hildebrand F."/>
            <person name="Pallen M.J."/>
        </authorList>
    </citation>
    <scope>NUCLEOTIDE SEQUENCE</scope>
    <source>
        <strain evidence="5">4920</strain>
    </source>
</reference>
<dbReference type="GO" id="GO:0008270">
    <property type="term" value="F:zinc ion binding"/>
    <property type="evidence" value="ECO:0007669"/>
    <property type="project" value="UniProtKB-UniRule"/>
</dbReference>
<dbReference type="GO" id="GO:0005524">
    <property type="term" value="F:ATP binding"/>
    <property type="evidence" value="ECO:0007669"/>
    <property type="project" value="UniProtKB-UniRule"/>
</dbReference>
<protein>
    <recommendedName>
        <fullName evidence="2">Lipid II isoglutaminyl synthase (glutamine-hydrolyzing) subunit MurT</fullName>
        <ecNumber evidence="2">6.3.5.13</ecNumber>
    </recommendedName>
</protein>
<feature type="domain" description="Lipid II isoglutaminyl synthase (glutamine-hydrolyzing) subunit MurT C-terminal" evidence="4">
    <location>
        <begin position="327"/>
        <end position="437"/>
    </location>
</feature>
<dbReference type="AlphaFoldDB" id="A0A9D1NGK6"/>
<dbReference type="InterPro" id="IPR043703">
    <property type="entry name" value="Lipid_II_synth_MurT"/>
</dbReference>
<dbReference type="EMBL" id="DVOF01000116">
    <property type="protein sequence ID" value="HIV02700.1"/>
    <property type="molecule type" value="Genomic_DNA"/>
</dbReference>
<keyword evidence="2" id="KW-0133">Cell shape</keyword>
<comment type="pathway">
    <text evidence="1 2">Cell wall biogenesis; peptidoglycan biosynthesis.</text>
</comment>
<feature type="binding site" evidence="2">
    <location>
        <position position="232"/>
    </location>
    <ligand>
        <name>Zn(2+)</name>
        <dbReference type="ChEBI" id="CHEBI:29105"/>
    </ligand>
</feature>
<organism evidence="5 6">
    <name type="scientific">Candidatus Aphodoplasma excrementigallinarum</name>
    <dbReference type="NCBI Taxonomy" id="2840673"/>
    <lineage>
        <taxon>Bacteria</taxon>
        <taxon>Bacillati</taxon>
        <taxon>Bacillota</taxon>
        <taxon>Clostridia</taxon>
        <taxon>Eubacteriales</taxon>
        <taxon>Candidatus Aphodoplasma</taxon>
    </lineage>
</organism>
<name>A0A9D1NGK6_9FIRM</name>
<dbReference type="GO" id="GO:0016881">
    <property type="term" value="F:acid-amino acid ligase activity"/>
    <property type="evidence" value="ECO:0007669"/>
    <property type="project" value="InterPro"/>
</dbReference>
<dbReference type="GO" id="GO:0009252">
    <property type="term" value="P:peptidoglycan biosynthetic process"/>
    <property type="evidence" value="ECO:0007669"/>
    <property type="project" value="UniProtKB-UniRule"/>
</dbReference>
<evidence type="ECO:0000313" key="5">
    <source>
        <dbReference type="EMBL" id="HIV02700.1"/>
    </source>
</evidence>
<keyword evidence="2" id="KW-0862">Zinc</keyword>
<keyword evidence="2" id="KW-0547">Nucleotide-binding</keyword>
<keyword evidence="2" id="KW-0961">Cell wall biogenesis/degradation</keyword>
<comment type="function">
    <text evidence="2">The lipid II isoglutaminyl synthase complex catalyzes the formation of alpha-D-isoglutamine in the cell wall lipid II stem peptide. The MurT subunit catalyzes the ATP-dependent amidation of D-glutamate residue of lipid II, converting it to an isoglutamine residue.</text>
</comment>
<feature type="binding site" evidence="2">
    <location>
        <position position="213"/>
    </location>
    <ligand>
        <name>Zn(2+)</name>
        <dbReference type="ChEBI" id="CHEBI:29105"/>
    </ligand>
</feature>
<dbReference type="Pfam" id="PF08353">
    <property type="entry name" value="MurT_C"/>
    <property type="match status" value="1"/>
</dbReference>
<dbReference type="PANTHER" id="PTHR23135:SF7">
    <property type="entry name" value="LIPID II ISOGLUTAMINYL SYNTHASE (GLUTAMINE-HYDROLYZING) SUBUNIT MURT"/>
    <property type="match status" value="1"/>
</dbReference>
<evidence type="ECO:0000259" key="4">
    <source>
        <dbReference type="Pfam" id="PF08353"/>
    </source>
</evidence>
<comment type="caution">
    <text evidence="5">The sequence shown here is derived from an EMBL/GenBank/DDBJ whole genome shotgun (WGS) entry which is preliminary data.</text>
</comment>
<feature type="active site" evidence="2">
    <location>
        <position position="363"/>
    </location>
</feature>
<reference evidence="5" key="1">
    <citation type="submission" date="2020-10" db="EMBL/GenBank/DDBJ databases">
        <authorList>
            <person name="Gilroy R."/>
        </authorList>
    </citation>
    <scope>NUCLEOTIDE SEQUENCE</scope>
    <source>
        <strain evidence="5">4920</strain>
    </source>
</reference>
<dbReference type="InterPro" id="IPR013564">
    <property type="entry name" value="MurT_C"/>
</dbReference>
<feature type="binding site" evidence="2">
    <location>
        <position position="210"/>
    </location>
    <ligand>
        <name>Zn(2+)</name>
        <dbReference type="ChEBI" id="CHEBI:29105"/>
    </ligand>
</feature>
<accession>A0A9D1NGK6</accession>
<dbReference type="GO" id="GO:0071555">
    <property type="term" value="P:cell wall organization"/>
    <property type="evidence" value="ECO:0007669"/>
    <property type="project" value="UniProtKB-KW"/>
</dbReference>
<dbReference type="EC" id="6.3.5.13" evidence="2"/>
<dbReference type="InterPro" id="IPR013221">
    <property type="entry name" value="Mur_ligase_cen"/>
</dbReference>
<comment type="catalytic activity">
    <reaction evidence="2">
        <text>beta-D-GlcNAc-(1-&gt;4)-Mur2Ac(oyl-L-Ala-gamma-D-Glu-L-Lys-D-Ala-D-Ala)-di-trans,octa-cis-undecaprenyl diphosphate + L-glutamine + ATP + H2O = beta-D-GlcNAc-(1-&gt;4)-Mur2Ac(oyl-L-Ala-D-isoglutaminyl-L-Lys-D-Ala-D-Ala)-di-trans,octa-cis-undecaprenyl diphosphate + L-glutamate + ADP + phosphate + H(+)</text>
        <dbReference type="Rhea" id="RHEA:57928"/>
        <dbReference type="ChEBI" id="CHEBI:15377"/>
        <dbReference type="ChEBI" id="CHEBI:15378"/>
        <dbReference type="ChEBI" id="CHEBI:29985"/>
        <dbReference type="ChEBI" id="CHEBI:30616"/>
        <dbReference type="ChEBI" id="CHEBI:43474"/>
        <dbReference type="ChEBI" id="CHEBI:58359"/>
        <dbReference type="ChEBI" id="CHEBI:60033"/>
        <dbReference type="ChEBI" id="CHEBI:62233"/>
        <dbReference type="ChEBI" id="CHEBI:456216"/>
        <dbReference type="EC" id="6.3.5.13"/>
    </reaction>
</comment>
<evidence type="ECO:0000256" key="2">
    <source>
        <dbReference type="HAMAP-Rule" id="MF_02214"/>
    </source>
</evidence>
<comment type="catalytic activity">
    <reaction evidence="2">
        <text>beta-D-GlcNAc-(1-&gt;4)-Mur2Ac(oyl-L-Ala-gamma-D-Glu-L-Lys-D-Ala-D-Ala)-di-trans,octa-cis-undecaprenyl diphosphate + ATP = beta-D-GlcNAc-(1-&gt;4)-Mur2Ac(oyl-L-Ala-gamma-D-O-P-Glu-L-Lys-D-Ala-D-Ala)-di-trans,octa-cis-undecaprenyl diphosphate + ADP</text>
        <dbReference type="Rhea" id="RHEA:59488"/>
        <dbReference type="ChEBI" id="CHEBI:30616"/>
        <dbReference type="ChEBI" id="CHEBI:60033"/>
        <dbReference type="ChEBI" id="CHEBI:143132"/>
        <dbReference type="ChEBI" id="CHEBI:456216"/>
    </reaction>
</comment>
<evidence type="ECO:0000313" key="6">
    <source>
        <dbReference type="Proteomes" id="UP000886743"/>
    </source>
</evidence>
<feature type="domain" description="Mur ligase central" evidence="3">
    <location>
        <begin position="57"/>
        <end position="180"/>
    </location>
</feature>
<comment type="similarity">
    <text evidence="2">Belongs to the MurCDEF family. MurT subfamily.</text>
</comment>
<dbReference type="Pfam" id="PF08245">
    <property type="entry name" value="Mur_ligase_M"/>
    <property type="match status" value="1"/>
</dbReference>